<dbReference type="InterPro" id="IPR006461">
    <property type="entry name" value="PLAC_motif_containing"/>
</dbReference>
<feature type="region of interest" description="Disordered" evidence="1">
    <location>
        <begin position="254"/>
        <end position="286"/>
    </location>
</feature>
<evidence type="ECO:0000313" key="2">
    <source>
        <dbReference type="EMBL" id="KAG8363417.1"/>
    </source>
</evidence>
<dbReference type="PANTHER" id="PTHR15907">
    <property type="entry name" value="DUF614 FAMILY PROTEIN-RELATED"/>
    <property type="match status" value="1"/>
</dbReference>
<sequence>MSVEASGVAGAAGERRSCGGEGGGVSSKHEASSHDYRIYNGYGDIFVMMAERAYVTLTEEQNDLQNITPGELNQPIDLDQLNSRICEHCGQTLPATYTPPADEDWNTGIFGCSEDRDSCLTGLFCPCVLFGHNIATFNEDISSQRACISHAVFIEGGITFAALATTFSGYIDPDTMCLITEGLLFAWGLCAIYTGMGRQSLQRKYHLKDSPCDPCLVHCCLHWCAICQEHREMQNYLSEGALSEDTVVDPPQVQEMNTADNDRHDHGLSSSSRADDEHNNLQLQPV</sequence>
<feature type="region of interest" description="Disordered" evidence="1">
    <location>
        <begin position="1"/>
        <end position="29"/>
    </location>
</feature>
<evidence type="ECO:0008006" key="4">
    <source>
        <dbReference type="Google" id="ProtNLM"/>
    </source>
</evidence>
<organism evidence="2 3">
    <name type="scientific">Buddleja alternifolia</name>
    <dbReference type="NCBI Taxonomy" id="168488"/>
    <lineage>
        <taxon>Eukaryota</taxon>
        <taxon>Viridiplantae</taxon>
        <taxon>Streptophyta</taxon>
        <taxon>Embryophyta</taxon>
        <taxon>Tracheophyta</taxon>
        <taxon>Spermatophyta</taxon>
        <taxon>Magnoliopsida</taxon>
        <taxon>eudicotyledons</taxon>
        <taxon>Gunneridae</taxon>
        <taxon>Pentapetalae</taxon>
        <taxon>asterids</taxon>
        <taxon>lamiids</taxon>
        <taxon>Lamiales</taxon>
        <taxon>Scrophulariaceae</taxon>
        <taxon>Buddlejeae</taxon>
        <taxon>Buddleja</taxon>
    </lineage>
</organism>
<dbReference type="NCBIfam" id="TIGR01571">
    <property type="entry name" value="A_thal_Cys_rich"/>
    <property type="match status" value="1"/>
</dbReference>
<dbReference type="AlphaFoldDB" id="A0AAV6W4P8"/>
<feature type="compositionally biased region" description="Basic and acidic residues" evidence="1">
    <location>
        <begin position="260"/>
        <end position="279"/>
    </location>
</feature>
<comment type="caution">
    <text evidence="2">The sequence shown here is derived from an EMBL/GenBank/DDBJ whole genome shotgun (WGS) entry which is preliminary data.</text>
</comment>
<name>A0AAV6W4P8_9LAMI</name>
<dbReference type="EMBL" id="WHWC01000019">
    <property type="protein sequence ID" value="KAG8363417.1"/>
    <property type="molecule type" value="Genomic_DNA"/>
</dbReference>
<gene>
    <name evidence="2" type="ORF">BUALT_Bualt19G0020200</name>
</gene>
<dbReference type="Pfam" id="PF04749">
    <property type="entry name" value="PLAC8"/>
    <property type="match status" value="1"/>
</dbReference>
<proteinExistence type="predicted"/>
<evidence type="ECO:0000256" key="1">
    <source>
        <dbReference type="SAM" id="MobiDB-lite"/>
    </source>
</evidence>
<feature type="compositionally biased region" description="Low complexity" evidence="1">
    <location>
        <begin position="1"/>
        <end position="12"/>
    </location>
</feature>
<keyword evidence="3" id="KW-1185">Reference proteome</keyword>
<accession>A0AAV6W4P8</accession>
<dbReference type="Proteomes" id="UP000826271">
    <property type="component" value="Unassembled WGS sequence"/>
</dbReference>
<evidence type="ECO:0000313" key="3">
    <source>
        <dbReference type="Proteomes" id="UP000826271"/>
    </source>
</evidence>
<protein>
    <recommendedName>
        <fullName evidence="4">Cell number regulator 6</fullName>
    </recommendedName>
</protein>
<reference evidence="2" key="1">
    <citation type="submission" date="2019-10" db="EMBL/GenBank/DDBJ databases">
        <authorList>
            <person name="Zhang R."/>
            <person name="Pan Y."/>
            <person name="Wang J."/>
            <person name="Ma R."/>
            <person name="Yu S."/>
        </authorList>
    </citation>
    <scope>NUCLEOTIDE SEQUENCE</scope>
    <source>
        <strain evidence="2">LA-IB0</strain>
        <tissue evidence="2">Leaf</tissue>
    </source>
</reference>